<keyword evidence="3" id="KW-1185">Reference proteome</keyword>
<organism evidence="2 3">
    <name type="scientific">Niastella vici</name>
    <dbReference type="NCBI Taxonomy" id="1703345"/>
    <lineage>
        <taxon>Bacteria</taxon>
        <taxon>Pseudomonadati</taxon>
        <taxon>Bacteroidota</taxon>
        <taxon>Chitinophagia</taxon>
        <taxon>Chitinophagales</taxon>
        <taxon>Chitinophagaceae</taxon>
        <taxon>Niastella</taxon>
    </lineage>
</organism>
<dbReference type="PANTHER" id="PTHR34406">
    <property type="entry name" value="PROTEIN YCEI"/>
    <property type="match status" value="1"/>
</dbReference>
<name>A0A1V9FFH6_9BACT</name>
<accession>A0A1V9FFH6</accession>
<dbReference type="SUPFAM" id="SSF101874">
    <property type="entry name" value="YceI-like"/>
    <property type="match status" value="1"/>
</dbReference>
<evidence type="ECO:0000313" key="3">
    <source>
        <dbReference type="Proteomes" id="UP000192796"/>
    </source>
</evidence>
<dbReference type="RefSeq" id="WP_081156079.1">
    <property type="nucleotide sequence ID" value="NZ_LVYD01000124.1"/>
</dbReference>
<dbReference type="AlphaFoldDB" id="A0A1V9FFH6"/>
<dbReference type="EMBL" id="LVYD01000124">
    <property type="protein sequence ID" value="OQP57114.1"/>
    <property type="molecule type" value="Genomic_DNA"/>
</dbReference>
<dbReference type="STRING" id="1703345.A3860_11150"/>
<dbReference type="OrthoDB" id="951410at2"/>
<comment type="caution">
    <text evidence="2">The sequence shown here is derived from an EMBL/GenBank/DDBJ whole genome shotgun (WGS) entry which is preliminary data.</text>
</comment>
<dbReference type="Pfam" id="PF04264">
    <property type="entry name" value="YceI"/>
    <property type="match status" value="1"/>
</dbReference>
<feature type="domain" description="Lipid/polyisoprenoid-binding YceI-like" evidence="1">
    <location>
        <begin position="5"/>
        <end position="170"/>
    </location>
</feature>
<dbReference type="SMART" id="SM00867">
    <property type="entry name" value="YceI"/>
    <property type="match status" value="1"/>
</dbReference>
<dbReference type="Gene3D" id="2.40.128.110">
    <property type="entry name" value="Lipid/polyisoprenoid-binding, YceI-like"/>
    <property type="match status" value="1"/>
</dbReference>
<sequence>MKKQQFKIDATQSIIDWEGRKITGSHNGTISIKQGALTVNDGQITGGTFIIDTTTIKVLDVTDPATNAQFAGHLASDDFFSIEQYPEATFEITAVNNNRIEGHLTIKGITHAVSFEANVGVAGDVLTASGHLVIDRTKYGIKFRSGNFFNNLGDTLIYNDFDLHINLTARAAA</sequence>
<dbReference type="Proteomes" id="UP000192796">
    <property type="component" value="Unassembled WGS sequence"/>
</dbReference>
<dbReference type="InterPro" id="IPR007372">
    <property type="entry name" value="Lipid/polyisoprenoid-bd_YceI"/>
</dbReference>
<evidence type="ECO:0000313" key="2">
    <source>
        <dbReference type="EMBL" id="OQP57114.1"/>
    </source>
</evidence>
<protein>
    <submittedName>
        <fullName evidence="2">Lipid-binding protein</fullName>
    </submittedName>
</protein>
<evidence type="ECO:0000259" key="1">
    <source>
        <dbReference type="SMART" id="SM00867"/>
    </source>
</evidence>
<dbReference type="PANTHER" id="PTHR34406:SF1">
    <property type="entry name" value="PROTEIN YCEI"/>
    <property type="match status" value="1"/>
</dbReference>
<dbReference type="InterPro" id="IPR036761">
    <property type="entry name" value="TTHA0802/YceI-like_sf"/>
</dbReference>
<gene>
    <name evidence="2" type="ORF">A3860_11150</name>
</gene>
<reference evidence="2 3" key="1">
    <citation type="submission" date="2016-03" db="EMBL/GenBank/DDBJ databases">
        <title>Niastella vici sp. nov., isolated from farmland soil.</title>
        <authorList>
            <person name="Chen L."/>
            <person name="Wang D."/>
            <person name="Yang S."/>
            <person name="Wang G."/>
        </authorList>
    </citation>
    <scope>NUCLEOTIDE SEQUENCE [LARGE SCALE GENOMIC DNA]</scope>
    <source>
        <strain evidence="2 3">DJ57</strain>
    </source>
</reference>
<proteinExistence type="predicted"/>